<protein>
    <submittedName>
        <fullName evidence="3">Family 2 glycosyl transferase</fullName>
    </submittedName>
</protein>
<dbReference type="InterPro" id="IPR050834">
    <property type="entry name" value="Glycosyltransf_2"/>
</dbReference>
<proteinExistence type="predicted"/>
<dbReference type="PANTHER" id="PTHR43685">
    <property type="entry name" value="GLYCOSYLTRANSFERASE"/>
    <property type="match status" value="1"/>
</dbReference>
<comment type="caution">
    <text evidence="3">The sequence shown here is derived from an EMBL/GenBank/DDBJ whole genome shotgun (WGS) entry which is preliminary data.</text>
</comment>
<keyword evidence="3" id="KW-0808">Transferase</keyword>
<dbReference type="InterPro" id="IPR001173">
    <property type="entry name" value="Glyco_trans_2-like"/>
</dbReference>
<dbReference type="InterPro" id="IPR029044">
    <property type="entry name" value="Nucleotide-diphossugar_trans"/>
</dbReference>
<dbReference type="PANTHER" id="PTHR43685:SF3">
    <property type="entry name" value="SLR2126 PROTEIN"/>
    <property type="match status" value="1"/>
</dbReference>
<name>A0A367GPA6_9SPHI</name>
<evidence type="ECO:0000256" key="1">
    <source>
        <dbReference type="SAM" id="Phobius"/>
    </source>
</evidence>
<feature type="transmembrane region" description="Helical" evidence="1">
    <location>
        <begin position="262"/>
        <end position="279"/>
    </location>
</feature>
<feature type="transmembrane region" description="Helical" evidence="1">
    <location>
        <begin position="239"/>
        <end position="256"/>
    </location>
</feature>
<keyword evidence="1" id="KW-0472">Membrane</keyword>
<accession>A0A367GPA6</accession>
<organism evidence="3 4">
    <name type="scientific">Mucilaginibacter hurinus</name>
    <dbReference type="NCBI Taxonomy" id="2201324"/>
    <lineage>
        <taxon>Bacteria</taxon>
        <taxon>Pseudomonadati</taxon>
        <taxon>Bacteroidota</taxon>
        <taxon>Sphingobacteriia</taxon>
        <taxon>Sphingobacteriales</taxon>
        <taxon>Sphingobacteriaceae</taxon>
        <taxon>Mucilaginibacter</taxon>
    </lineage>
</organism>
<dbReference type="Gene3D" id="3.90.550.10">
    <property type="entry name" value="Spore Coat Polysaccharide Biosynthesis Protein SpsA, Chain A"/>
    <property type="match status" value="1"/>
</dbReference>
<sequence length="322" mass="36651">MISISVIIPTYKRSNLLKKCIKALLTQRFDKALYEIIVVSDGPDDETRRMLNDWTGYNFPLIRFFSLPQKKGPAAARNYGWLNAKGNIIAFTDDDCLPDANWLKEIVTHCKPDEDIAVTGRVIVPVTKRPTDYELNTANLQEADFITANCACTKRALHKAGGFDEKFCMAWREDSDLEFKLINNAIPIKRLPSAVVVHPVRHSAWGISVKEQKKTMYDALLYKKHPHLFRKKIKPAHPVLYYLIIASCLAALAGLVSGNDMLRNTGLITWMALTIYFVCKRLAVTKLTASHIIEMVVTSLIIPFASIFWRWYGAIKYRVLFI</sequence>
<dbReference type="EMBL" id="QGDC01000004">
    <property type="protein sequence ID" value="RCH55314.1"/>
    <property type="molecule type" value="Genomic_DNA"/>
</dbReference>
<reference evidence="3 4" key="1">
    <citation type="submission" date="2018-05" db="EMBL/GenBank/DDBJ databases">
        <title>Mucilaginibacter hurinus sp. nov., isolated from briquette warehouse soil.</title>
        <authorList>
            <person name="Choi L."/>
        </authorList>
    </citation>
    <scope>NUCLEOTIDE SEQUENCE [LARGE SCALE GENOMIC DNA]</scope>
    <source>
        <strain evidence="3 4">ZR32</strain>
    </source>
</reference>
<dbReference type="AlphaFoldDB" id="A0A367GPA6"/>
<feature type="transmembrane region" description="Helical" evidence="1">
    <location>
        <begin position="291"/>
        <end position="312"/>
    </location>
</feature>
<keyword evidence="1" id="KW-1133">Transmembrane helix</keyword>
<keyword evidence="1" id="KW-0812">Transmembrane</keyword>
<dbReference type="Proteomes" id="UP000253209">
    <property type="component" value="Unassembled WGS sequence"/>
</dbReference>
<evidence type="ECO:0000313" key="3">
    <source>
        <dbReference type="EMBL" id="RCH55314.1"/>
    </source>
</evidence>
<evidence type="ECO:0000313" key="4">
    <source>
        <dbReference type="Proteomes" id="UP000253209"/>
    </source>
</evidence>
<dbReference type="SUPFAM" id="SSF53448">
    <property type="entry name" value="Nucleotide-diphospho-sugar transferases"/>
    <property type="match status" value="1"/>
</dbReference>
<feature type="domain" description="Glycosyltransferase 2-like" evidence="2">
    <location>
        <begin position="5"/>
        <end position="130"/>
    </location>
</feature>
<evidence type="ECO:0000259" key="2">
    <source>
        <dbReference type="Pfam" id="PF00535"/>
    </source>
</evidence>
<dbReference type="Pfam" id="PF00535">
    <property type="entry name" value="Glycos_transf_2"/>
    <property type="match status" value="1"/>
</dbReference>
<dbReference type="RefSeq" id="WP_114004936.1">
    <property type="nucleotide sequence ID" value="NZ_QGDC01000004.1"/>
</dbReference>
<gene>
    <name evidence="3" type="ORF">DJ568_09030</name>
</gene>
<dbReference type="GO" id="GO:0016740">
    <property type="term" value="F:transferase activity"/>
    <property type="evidence" value="ECO:0007669"/>
    <property type="project" value="UniProtKB-KW"/>
</dbReference>
<keyword evidence="4" id="KW-1185">Reference proteome</keyword>
<dbReference type="OrthoDB" id="9801954at2"/>